<name>A0A420DH44_9RHOB</name>
<dbReference type="OrthoDB" id="9794382at2"/>
<dbReference type="Proteomes" id="UP000284407">
    <property type="component" value="Unassembled WGS sequence"/>
</dbReference>
<proteinExistence type="predicted"/>
<gene>
    <name evidence="2" type="ORF">C8N30_2602</name>
</gene>
<organism evidence="2 3">
    <name type="scientific">Sulfitobacter guttiformis</name>
    <dbReference type="NCBI Taxonomy" id="74349"/>
    <lineage>
        <taxon>Bacteria</taxon>
        <taxon>Pseudomonadati</taxon>
        <taxon>Pseudomonadota</taxon>
        <taxon>Alphaproteobacteria</taxon>
        <taxon>Rhodobacterales</taxon>
        <taxon>Roseobacteraceae</taxon>
        <taxon>Sulfitobacter</taxon>
    </lineage>
</organism>
<dbReference type="RefSeq" id="WP_025062414.1">
    <property type="nucleotide sequence ID" value="NZ_RAQK01000002.1"/>
</dbReference>
<protein>
    <submittedName>
        <fullName evidence="2">CheW protein</fullName>
    </submittedName>
</protein>
<dbReference type="SMART" id="SM00260">
    <property type="entry name" value="CheW"/>
    <property type="match status" value="1"/>
</dbReference>
<dbReference type="InterPro" id="IPR002545">
    <property type="entry name" value="CheW-lke_dom"/>
</dbReference>
<reference evidence="2 3" key="1">
    <citation type="submission" date="2018-09" db="EMBL/GenBank/DDBJ databases">
        <title>Genomic Encyclopedia of Archaeal and Bacterial Type Strains, Phase II (KMG-II): from individual species to whole genera.</title>
        <authorList>
            <person name="Goeker M."/>
        </authorList>
    </citation>
    <scope>NUCLEOTIDE SEQUENCE [LARGE SCALE GENOMIC DNA]</scope>
    <source>
        <strain evidence="2 3">DSM 11458</strain>
    </source>
</reference>
<dbReference type="SUPFAM" id="SSF50341">
    <property type="entry name" value="CheW-like"/>
    <property type="match status" value="1"/>
</dbReference>
<feature type="domain" description="CheW-like" evidence="1">
    <location>
        <begin position="12"/>
        <end position="152"/>
    </location>
</feature>
<evidence type="ECO:0000313" key="3">
    <source>
        <dbReference type="Proteomes" id="UP000284407"/>
    </source>
</evidence>
<dbReference type="Gene3D" id="2.30.30.40">
    <property type="entry name" value="SH3 Domains"/>
    <property type="match status" value="1"/>
</dbReference>
<dbReference type="GO" id="GO:0005829">
    <property type="term" value="C:cytosol"/>
    <property type="evidence" value="ECO:0007669"/>
    <property type="project" value="TreeGrafter"/>
</dbReference>
<dbReference type="AlphaFoldDB" id="A0A420DH44"/>
<dbReference type="InterPro" id="IPR039315">
    <property type="entry name" value="CheW"/>
</dbReference>
<dbReference type="GO" id="GO:0006935">
    <property type="term" value="P:chemotaxis"/>
    <property type="evidence" value="ECO:0007669"/>
    <property type="project" value="InterPro"/>
</dbReference>
<keyword evidence="3" id="KW-1185">Reference proteome</keyword>
<dbReference type="STRING" id="1443111.Z949_1926"/>
<evidence type="ECO:0000259" key="1">
    <source>
        <dbReference type="PROSITE" id="PS50851"/>
    </source>
</evidence>
<dbReference type="PANTHER" id="PTHR22617">
    <property type="entry name" value="CHEMOTAXIS SENSOR HISTIDINE KINASE-RELATED"/>
    <property type="match status" value="1"/>
</dbReference>
<comment type="caution">
    <text evidence="2">The sequence shown here is derived from an EMBL/GenBank/DDBJ whole genome shotgun (WGS) entry which is preliminary data.</text>
</comment>
<dbReference type="InterPro" id="IPR036061">
    <property type="entry name" value="CheW-like_dom_sf"/>
</dbReference>
<dbReference type="PANTHER" id="PTHR22617:SF23">
    <property type="entry name" value="CHEMOTAXIS PROTEIN CHEW"/>
    <property type="match status" value="1"/>
</dbReference>
<evidence type="ECO:0000313" key="2">
    <source>
        <dbReference type="EMBL" id="RKE93539.1"/>
    </source>
</evidence>
<dbReference type="EMBL" id="RAQK01000002">
    <property type="protein sequence ID" value="RKE93539.1"/>
    <property type="molecule type" value="Genomic_DNA"/>
</dbReference>
<accession>A0A420DH44</accession>
<dbReference type="Pfam" id="PF01584">
    <property type="entry name" value="CheW"/>
    <property type="match status" value="1"/>
</dbReference>
<sequence length="154" mass="16529">MNDLSPTIQADILECVAFSVSGQLYCFDIMNIREIRRWAKVTTLPHADSHVLGVMNLRGNVVPVYDLSAHFGLGKTQTNQRNVVIIADVSGQTFGLLVESVSEIMAVSRNDVQATPAGAKGVQGSLIEGLISVGDDMAQLVDLKNLLSGSDMNL</sequence>
<dbReference type="Gene3D" id="2.40.50.180">
    <property type="entry name" value="CheA-289, Domain 4"/>
    <property type="match status" value="1"/>
</dbReference>
<dbReference type="GO" id="GO:0007165">
    <property type="term" value="P:signal transduction"/>
    <property type="evidence" value="ECO:0007669"/>
    <property type="project" value="InterPro"/>
</dbReference>
<dbReference type="PROSITE" id="PS50851">
    <property type="entry name" value="CHEW"/>
    <property type="match status" value="1"/>
</dbReference>